<keyword evidence="7" id="KW-1015">Disulfide bond</keyword>
<feature type="non-terminal residue" evidence="12">
    <location>
        <position position="837"/>
    </location>
</feature>
<dbReference type="PANTHER" id="PTHR12113">
    <property type="entry name" value="DICKKOPF3-LIKE 3"/>
    <property type="match status" value="1"/>
</dbReference>
<proteinExistence type="inferred from homology"/>
<dbReference type="Proteomes" id="UP001177744">
    <property type="component" value="Unassembled WGS sequence"/>
</dbReference>
<comment type="similarity">
    <text evidence="2">Belongs to the dickkopf family.</text>
</comment>
<dbReference type="InterPro" id="IPR048499">
    <property type="entry name" value="DIKK1/2/4_C-subdom2"/>
</dbReference>
<comment type="caution">
    <text evidence="12">The sequence shown here is derived from an EMBL/GenBank/DDBJ whole genome shotgun (WGS) entry which is preliminary data.</text>
</comment>
<dbReference type="Pfam" id="PF04706">
    <property type="entry name" value="Dickkopf_N"/>
    <property type="match status" value="1"/>
</dbReference>
<organism evidence="12 13">
    <name type="scientific">Cnephaeus nilssonii</name>
    <name type="common">Northern bat</name>
    <name type="synonym">Eptesicus nilssonii</name>
    <dbReference type="NCBI Taxonomy" id="3371016"/>
    <lineage>
        <taxon>Eukaryota</taxon>
        <taxon>Metazoa</taxon>
        <taxon>Chordata</taxon>
        <taxon>Craniata</taxon>
        <taxon>Vertebrata</taxon>
        <taxon>Euteleostomi</taxon>
        <taxon>Mammalia</taxon>
        <taxon>Eutheria</taxon>
        <taxon>Laurasiatheria</taxon>
        <taxon>Chiroptera</taxon>
        <taxon>Yangochiroptera</taxon>
        <taxon>Vespertilionidae</taxon>
        <taxon>Cnephaeus</taxon>
    </lineage>
</organism>
<evidence type="ECO:0000256" key="4">
    <source>
        <dbReference type="ARBA" id="ARBA00022525"/>
    </source>
</evidence>
<feature type="region of interest" description="Disordered" evidence="8">
    <location>
        <begin position="687"/>
        <end position="708"/>
    </location>
</feature>
<name>A0AA40LTV0_CNENI</name>
<gene>
    <name evidence="12" type="ORF">QTO34_008139</name>
</gene>
<dbReference type="GO" id="GO:0090090">
    <property type="term" value="P:negative regulation of canonical Wnt signaling pathway"/>
    <property type="evidence" value="ECO:0007669"/>
    <property type="project" value="TreeGrafter"/>
</dbReference>
<keyword evidence="4" id="KW-0964">Secreted</keyword>
<feature type="region of interest" description="Disordered" evidence="8">
    <location>
        <begin position="723"/>
        <end position="757"/>
    </location>
</feature>
<evidence type="ECO:0000259" key="9">
    <source>
        <dbReference type="Pfam" id="PF04706"/>
    </source>
</evidence>
<feature type="domain" description="Dickkopf-related protein 1/2/4 C-terminal subdomain 2" evidence="10">
    <location>
        <begin position="229"/>
        <end position="273"/>
    </location>
</feature>
<dbReference type="CDD" id="cd23273">
    <property type="entry name" value="Dkk2_Cys2"/>
    <property type="match status" value="1"/>
</dbReference>
<feature type="compositionally biased region" description="Low complexity" evidence="8">
    <location>
        <begin position="540"/>
        <end position="553"/>
    </location>
</feature>
<dbReference type="GO" id="GO:0048019">
    <property type="term" value="F:receptor antagonist activity"/>
    <property type="evidence" value="ECO:0007669"/>
    <property type="project" value="TreeGrafter"/>
</dbReference>
<dbReference type="GO" id="GO:0016055">
    <property type="term" value="P:Wnt signaling pathway"/>
    <property type="evidence" value="ECO:0007669"/>
    <property type="project" value="UniProtKB-KW"/>
</dbReference>
<comment type="subcellular location">
    <subcellularLocation>
        <location evidence="1">Secreted</location>
    </subcellularLocation>
</comment>
<evidence type="ECO:0000256" key="8">
    <source>
        <dbReference type="SAM" id="MobiDB-lite"/>
    </source>
</evidence>
<feature type="region of interest" description="Disordered" evidence="8">
    <location>
        <begin position="276"/>
        <end position="411"/>
    </location>
</feature>
<evidence type="ECO:0000256" key="3">
    <source>
        <dbReference type="ARBA" id="ARBA00022473"/>
    </source>
</evidence>
<dbReference type="CDD" id="cd23015">
    <property type="entry name" value="Dkk2_Cys1"/>
    <property type="match status" value="1"/>
</dbReference>
<feature type="domain" description="Dickkopf-related protein 1/2/4 C-terminal subdomain 1" evidence="11">
    <location>
        <begin position="197"/>
        <end position="226"/>
    </location>
</feature>
<evidence type="ECO:0000256" key="5">
    <source>
        <dbReference type="ARBA" id="ARBA00022687"/>
    </source>
</evidence>
<evidence type="ECO:0008006" key="14">
    <source>
        <dbReference type="Google" id="ProtNLM"/>
    </source>
</evidence>
<dbReference type="Pfam" id="PF21479">
    <property type="entry name" value="DIKK1-2-4_C-subdom2"/>
    <property type="match status" value="1"/>
</dbReference>
<evidence type="ECO:0000256" key="6">
    <source>
        <dbReference type="ARBA" id="ARBA00022729"/>
    </source>
</evidence>
<evidence type="ECO:0000256" key="2">
    <source>
        <dbReference type="ARBA" id="ARBA00010842"/>
    </source>
</evidence>
<dbReference type="Gene3D" id="2.10.80.10">
    <property type="entry name" value="Lipase, subunit A"/>
    <property type="match status" value="1"/>
</dbReference>
<dbReference type="EMBL" id="JAULJE010000002">
    <property type="protein sequence ID" value="KAK1345675.1"/>
    <property type="molecule type" value="Genomic_DNA"/>
</dbReference>
<evidence type="ECO:0000256" key="1">
    <source>
        <dbReference type="ARBA" id="ARBA00004613"/>
    </source>
</evidence>
<feature type="non-terminal residue" evidence="12">
    <location>
        <position position="1"/>
    </location>
</feature>
<keyword evidence="13" id="KW-1185">Reference proteome</keyword>
<feature type="region of interest" description="Disordered" evidence="8">
    <location>
        <begin position="535"/>
        <end position="561"/>
    </location>
</feature>
<evidence type="ECO:0000259" key="11">
    <source>
        <dbReference type="Pfam" id="PF21481"/>
    </source>
</evidence>
<dbReference type="GO" id="GO:0039706">
    <property type="term" value="F:co-receptor binding"/>
    <property type="evidence" value="ECO:0007669"/>
    <property type="project" value="TreeGrafter"/>
</dbReference>
<dbReference type="InterPro" id="IPR047302">
    <property type="entry name" value="Dkk2_Cys2"/>
</dbReference>
<dbReference type="InterPro" id="IPR006796">
    <property type="entry name" value="Dickkopf_N"/>
</dbReference>
<dbReference type="Pfam" id="PF21481">
    <property type="entry name" value="DIKK1-2-4_C-subdom1"/>
    <property type="match status" value="1"/>
</dbReference>
<feature type="compositionally biased region" description="Low complexity" evidence="8">
    <location>
        <begin position="723"/>
        <end position="736"/>
    </location>
</feature>
<feature type="domain" description="Dickkopf N-terminal cysteine-rich" evidence="9">
    <location>
        <begin position="95"/>
        <end position="146"/>
    </location>
</feature>
<keyword evidence="6" id="KW-0732">Signal</keyword>
<evidence type="ECO:0000256" key="7">
    <source>
        <dbReference type="ARBA" id="ARBA00023157"/>
    </source>
</evidence>
<evidence type="ECO:0000313" key="12">
    <source>
        <dbReference type="EMBL" id="KAK1345675.1"/>
    </source>
</evidence>
<evidence type="ECO:0000259" key="10">
    <source>
        <dbReference type="Pfam" id="PF21479"/>
    </source>
</evidence>
<protein>
    <recommendedName>
        <fullName evidence="14">Dickkopf N-terminal cysteine-rich domain-containing protein</fullName>
    </recommendedName>
</protein>
<dbReference type="FunFam" id="2.10.80.10:FF:000001">
    <property type="entry name" value="Dickkopf WNT-signaling pathway inhibitor 2"/>
    <property type="match status" value="1"/>
</dbReference>
<accession>A0AA40LTV0</accession>
<dbReference type="PANTHER" id="PTHR12113:SF12">
    <property type="entry name" value="DICKKOPF-RELATED PROTEIN 2"/>
    <property type="match status" value="1"/>
</dbReference>
<dbReference type="InterPro" id="IPR039863">
    <property type="entry name" value="DKK1-4"/>
</dbReference>
<dbReference type="InterPro" id="IPR047303">
    <property type="entry name" value="Dkk2_Cys1"/>
</dbReference>
<dbReference type="InterPro" id="IPR048500">
    <property type="entry name" value="DIKK1/2/4_C-subdom1"/>
</dbReference>
<evidence type="ECO:0000313" key="13">
    <source>
        <dbReference type="Proteomes" id="UP001177744"/>
    </source>
</evidence>
<reference evidence="12" key="1">
    <citation type="submission" date="2023-06" db="EMBL/GenBank/DDBJ databases">
        <title>Reference genome for the Northern bat (Eptesicus nilssonii), a most northern bat species.</title>
        <authorList>
            <person name="Laine V.N."/>
            <person name="Pulliainen A.T."/>
            <person name="Lilley T.M."/>
        </authorList>
    </citation>
    <scope>NUCLEOTIDE SEQUENCE</scope>
    <source>
        <strain evidence="12">BLF_Eptnil</strain>
        <tissue evidence="12">Kidney</tissue>
    </source>
</reference>
<dbReference type="AlphaFoldDB" id="A0AA40LTV0"/>
<keyword evidence="5" id="KW-0879">Wnt signaling pathway</keyword>
<sequence length="837" mass="89051">HLCLCYRSFVWKNVQNDVQKVVRNDVWKTSSCENHGEPNQPLQSRWLQPGSPGREILKDASSAPLSSRLIVDDGKDPIVQPVACGIQLHRSQAYPCSSDKECEVGRYCHSPHQGSSACMVCRRKKKRCHRDGMCCPGNRCNNGICIPVTESILTPHIPALDGTRHRDRNHGHYSNHDLGWQNLGRPHTKMSHIKGHEGDPCLRSSDCMEGFCCARHFWTKICKPVLHQGEVCTKQRKKGSHGLEIFQRCDCAKGLSCKVWKDATYSSKARLHVRIRQPSEGQHRLSDGLAASGKSHRSRGLTRIQGPTASPGPGTQAHPDPGAHGLTRTRGQAHPDPGAHGLTRTRDPGSPGSRGPRPHPDPGPGSPGSRGPRPHPDPGPRLTRIQGPTASPGPGARLTRIQGPTASPGPVHDLIMHLVHQRAGCPPVHQAFRKPPARRRLSKGLVPEQTAGQLPCFGGGAGWLSAGAPGLPKASGAAMAQMLSSRRQWRRELSILLAQSATPATLSPAPCASCWPNCGRSGVMGEHHSARSWLTAGEHSSSGGASPTSASGGRPKRLALRKDPWGRGKTLVAELGVADCVAAGTSFLPAAVFLWPPADRSVSRSEFLSGWPIVLAGGALIGEWPEENCCWQKTGAGSQSCAHRCCSHMLMAPAPLAPVDSVEQLQPVPAPGASGSCCPNCPPGAGGGGESLRGNQGRQPPLSPTDGADAWHQQRVQVVAPALASGASGAGTSSRAGPRHRQASDGNYPATQGQPEVEESLGWRLPSHPGLPEAQETRANGRLALPAMAAAEMPNVRNSCKGLGPRSLGFIWKVIQKDDRKGHAWNMAGIGHGGMVE</sequence>
<dbReference type="GO" id="GO:0005615">
    <property type="term" value="C:extracellular space"/>
    <property type="evidence" value="ECO:0007669"/>
    <property type="project" value="TreeGrafter"/>
</dbReference>
<keyword evidence="3" id="KW-0217">Developmental protein</keyword>